<sequence length="128" mass="13293">MDAALDEVRLQLKKVEDEIARIQALSEDNAQRVRLGELEKQRTLLVGGLVSLLQAQAGATAQASTAPPGATGNGNMVKFMVVAGVLALAVGRPAYAMKGAAEQASAFLSARGYPPQGSKAAACGAWKW</sequence>
<gene>
    <name evidence="1" type="ORF">CLEI1391_LOCUS8308</name>
</gene>
<name>A0A7S0RIA8_9CHLO</name>
<organism evidence="1">
    <name type="scientific">Chlamydomonas leiostraca</name>
    <dbReference type="NCBI Taxonomy" id="1034604"/>
    <lineage>
        <taxon>Eukaryota</taxon>
        <taxon>Viridiplantae</taxon>
        <taxon>Chlorophyta</taxon>
        <taxon>core chlorophytes</taxon>
        <taxon>Chlorophyceae</taxon>
        <taxon>CS clade</taxon>
        <taxon>Chlamydomonadales</taxon>
        <taxon>Chlamydomonadaceae</taxon>
        <taxon>Chlamydomonas</taxon>
    </lineage>
</organism>
<accession>A0A7S0RIA8</accession>
<protein>
    <submittedName>
        <fullName evidence="1">Uncharacterized protein</fullName>
    </submittedName>
</protein>
<proteinExistence type="predicted"/>
<dbReference type="AlphaFoldDB" id="A0A7S0RIA8"/>
<dbReference type="EMBL" id="HBFB01014709">
    <property type="protein sequence ID" value="CAD8678025.1"/>
    <property type="molecule type" value="Transcribed_RNA"/>
</dbReference>
<reference evidence="1" key="1">
    <citation type="submission" date="2021-01" db="EMBL/GenBank/DDBJ databases">
        <authorList>
            <person name="Corre E."/>
            <person name="Pelletier E."/>
            <person name="Niang G."/>
            <person name="Scheremetjew M."/>
            <person name="Finn R."/>
            <person name="Kale V."/>
            <person name="Holt S."/>
            <person name="Cochrane G."/>
            <person name="Meng A."/>
            <person name="Brown T."/>
            <person name="Cohen L."/>
        </authorList>
    </citation>
    <scope>NUCLEOTIDE SEQUENCE</scope>
    <source>
        <strain evidence="1">SAG 11-49</strain>
    </source>
</reference>
<evidence type="ECO:0000313" key="1">
    <source>
        <dbReference type="EMBL" id="CAD8678025.1"/>
    </source>
</evidence>